<feature type="chain" id="PRO_5035782092" description="Secreted protein" evidence="1">
    <location>
        <begin position="24"/>
        <end position="86"/>
    </location>
</feature>
<sequence>MCSSGGVLKLGLCVSTSLMVSWGNVDVLRNKLCNLRLRGVWCWICFYREFDYGGLSGTGRDHFNTICASILRELGFMCSSRLGSFG</sequence>
<feature type="signal peptide" evidence="1">
    <location>
        <begin position="1"/>
        <end position="23"/>
    </location>
</feature>
<protein>
    <recommendedName>
        <fullName evidence="4">Secreted protein</fullName>
    </recommendedName>
</protein>
<organism evidence="2 3">
    <name type="scientific">Ceratodon purpureus</name>
    <name type="common">Fire moss</name>
    <name type="synonym">Dicranum purpureum</name>
    <dbReference type="NCBI Taxonomy" id="3225"/>
    <lineage>
        <taxon>Eukaryota</taxon>
        <taxon>Viridiplantae</taxon>
        <taxon>Streptophyta</taxon>
        <taxon>Embryophyta</taxon>
        <taxon>Bryophyta</taxon>
        <taxon>Bryophytina</taxon>
        <taxon>Bryopsida</taxon>
        <taxon>Dicranidae</taxon>
        <taxon>Pseudoditrichales</taxon>
        <taxon>Ditrichaceae</taxon>
        <taxon>Ceratodon</taxon>
    </lineage>
</organism>
<dbReference type="EMBL" id="CM026425">
    <property type="protein sequence ID" value="KAG0576548.1"/>
    <property type="molecule type" value="Genomic_DNA"/>
</dbReference>
<evidence type="ECO:0008006" key="4">
    <source>
        <dbReference type="Google" id="ProtNLM"/>
    </source>
</evidence>
<evidence type="ECO:0000313" key="2">
    <source>
        <dbReference type="EMBL" id="KAG0576548.1"/>
    </source>
</evidence>
<reference evidence="2" key="1">
    <citation type="submission" date="2020-06" db="EMBL/GenBank/DDBJ databases">
        <title>WGS assembly of Ceratodon purpureus strain R40.</title>
        <authorList>
            <person name="Carey S.B."/>
            <person name="Jenkins J."/>
            <person name="Shu S."/>
            <person name="Lovell J.T."/>
            <person name="Sreedasyam A."/>
            <person name="Maumus F."/>
            <person name="Tiley G.P."/>
            <person name="Fernandez-Pozo N."/>
            <person name="Barry K."/>
            <person name="Chen C."/>
            <person name="Wang M."/>
            <person name="Lipzen A."/>
            <person name="Daum C."/>
            <person name="Saski C.A."/>
            <person name="Payton A.C."/>
            <person name="Mcbreen J.C."/>
            <person name="Conrad R.E."/>
            <person name="Kollar L.M."/>
            <person name="Olsson S."/>
            <person name="Huttunen S."/>
            <person name="Landis J.B."/>
            <person name="Wickett N.J."/>
            <person name="Johnson M.G."/>
            <person name="Rensing S.A."/>
            <person name="Grimwood J."/>
            <person name="Schmutz J."/>
            <person name="Mcdaniel S.F."/>
        </authorList>
    </citation>
    <scope>NUCLEOTIDE SEQUENCE</scope>
    <source>
        <strain evidence="2">R40</strain>
    </source>
</reference>
<comment type="caution">
    <text evidence="2">The sequence shown here is derived from an EMBL/GenBank/DDBJ whole genome shotgun (WGS) entry which is preliminary data.</text>
</comment>
<evidence type="ECO:0000313" key="3">
    <source>
        <dbReference type="Proteomes" id="UP000822688"/>
    </source>
</evidence>
<gene>
    <name evidence="2" type="ORF">KC19_5G088900</name>
</gene>
<proteinExistence type="predicted"/>
<accession>A0A8T0I1T2</accession>
<keyword evidence="1" id="KW-0732">Signal</keyword>
<keyword evidence="3" id="KW-1185">Reference proteome</keyword>
<name>A0A8T0I1T2_CERPU</name>
<evidence type="ECO:0000256" key="1">
    <source>
        <dbReference type="SAM" id="SignalP"/>
    </source>
</evidence>
<dbReference type="AlphaFoldDB" id="A0A8T0I1T2"/>
<dbReference type="Proteomes" id="UP000822688">
    <property type="component" value="Chromosome 5"/>
</dbReference>